<feature type="domain" description="Amino acid transporter transmembrane" evidence="8">
    <location>
        <begin position="120"/>
        <end position="498"/>
    </location>
</feature>
<evidence type="ECO:0000256" key="4">
    <source>
        <dbReference type="ARBA" id="ARBA00022989"/>
    </source>
</evidence>
<evidence type="ECO:0000256" key="6">
    <source>
        <dbReference type="SAM" id="MobiDB-lite"/>
    </source>
</evidence>
<proteinExistence type="inferred from homology"/>
<dbReference type="InterPro" id="IPR013057">
    <property type="entry name" value="AA_transpt_TM"/>
</dbReference>
<feature type="transmembrane region" description="Helical" evidence="7">
    <location>
        <begin position="232"/>
        <end position="254"/>
    </location>
</feature>
<feature type="region of interest" description="Disordered" evidence="6">
    <location>
        <begin position="1"/>
        <end position="33"/>
    </location>
</feature>
<reference evidence="9 10" key="1">
    <citation type="journal article" date="2020" name="Genome Biol. Evol.">
        <title>A new high-quality draft genome assembly of the Chinese cordyceps Ophiocordyceps sinensis.</title>
        <authorList>
            <person name="Shu R."/>
            <person name="Zhang J."/>
            <person name="Meng Q."/>
            <person name="Zhang H."/>
            <person name="Zhou G."/>
            <person name="Li M."/>
            <person name="Wu P."/>
            <person name="Zhao Y."/>
            <person name="Chen C."/>
            <person name="Qin Q."/>
        </authorList>
    </citation>
    <scope>NUCLEOTIDE SEQUENCE [LARGE SCALE GENOMIC DNA]</scope>
    <source>
        <strain evidence="9 10">IOZ07</strain>
    </source>
</reference>
<feature type="transmembrane region" description="Helical" evidence="7">
    <location>
        <begin position="450"/>
        <end position="470"/>
    </location>
</feature>
<comment type="subcellular location">
    <subcellularLocation>
        <location evidence="1">Membrane</location>
        <topology evidence="1">Multi-pass membrane protein</topology>
    </subcellularLocation>
</comment>
<dbReference type="Pfam" id="PF01490">
    <property type="entry name" value="Aa_trans"/>
    <property type="match status" value="1"/>
</dbReference>
<feature type="transmembrane region" description="Helical" evidence="7">
    <location>
        <begin position="539"/>
        <end position="560"/>
    </location>
</feature>
<evidence type="ECO:0000256" key="3">
    <source>
        <dbReference type="ARBA" id="ARBA00022692"/>
    </source>
</evidence>
<feature type="transmembrane region" description="Helical" evidence="7">
    <location>
        <begin position="266"/>
        <end position="286"/>
    </location>
</feature>
<dbReference type="GO" id="GO:0015179">
    <property type="term" value="F:L-amino acid transmembrane transporter activity"/>
    <property type="evidence" value="ECO:0007669"/>
    <property type="project" value="TreeGrafter"/>
</dbReference>
<keyword evidence="10" id="KW-1185">Reference proteome</keyword>
<evidence type="ECO:0000256" key="7">
    <source>
        <dbReference type="SAM" id="Phobius"/>
    </source>
</evidence>
<organism evidence="9 10">
    <name type="scientific">Ophiocordyceps sinensis</name>
    <dbReference type="NCBI Taxonomy" id="72228"/>
    <lineage>
        <taxon>Eukaryota</taxon>
        <taxon>Fungi</taxon>
        <taxon>Dikarya</taxon>
        <taxon>Ascomycota</taxon>
        <taxon>Pezizomycotina</taxon>
        <taxon>Sordariomycetes</taxon>
        <taxon>Hypocreomycetidae</taxon>
        <taxon>Hypocreales</taxon>
        <taxon>Ophiocordycipitaceae</taxon>
        <taxon>Ophiocordyceps</taxon>
    </lineage>
</organism>
<dbReference type="Proteomes" id="UP000557566">
    <property type="component" value="Unassembled WGS sequence"/>
</dbReference>
<keyword evidence="5 7" id="KW-0472">Membrane</keyword>
<dbReference type="PANTHER" id="PTHR22950">
    <property type="entry name" value="AMINO ACID TRANSPORTER"/>
    <property type="match status" value="1"/>
</dbReference>
<sequence length="585" mass="63899">MGTPDAAMETPDAGLEGSRVSATHKSSVVEQPPIADDDASVSFEEYMYWAKITRQDEGAADEIFRQAHASKTVKSVIKDRFSRGTNGLAEVAAQRELASEAVARVSDGEWRVASRAMRTAGWGAVFYLITTDVLGPFSTAWAFAHMGYGPGAALYTVFGVLAGYSGWIVWKVFLGLDSDRYPLRTWGDVFLRLFGKTWQHTVNLMVSLQLMLWVSILVLVNGQSISQISQGAGGGNGICFVACCIAFMAAGFIIGQIRTLQRVAWIANFSVWINLVMIIICMAVVARYPPNFKATQASFGNEFGPGPIRTFAGTPPGGYTSGGTGLIASLNGLNQVVLSYGGCLTFTAFLSEMRQPMDFWKALLCGQLFIYTIYMCFGLFVYSYQGQYSFNPIMQGLSPYGFQTATNIMNIVATLIAASLYANIGFKVLYLDVLQPMLGFPPLTKTGGRIAWSVMTPLYWALAFVVAVSVPQFNYVSGLTSALFTLNFTYTLPALMAIGFWVQREAMVPGEQFDARTRRYSYIDAGMARWKRGFAKRPLFHIFNFFYLLGGLVTSALGIYSSVQGLKDAFSGKSAATSFGCTPPV</sequence>
<protein>
    <recommendedName>
        <fullName evidence="8">Amino acid transporter transmembrane domain-containing protein</fullName>
    </recommendedName>
</protein>
<evidence type="ECO:0000313" key="9">
    <source>
        <dbReference type="EMBL" id="KAF4511255.1"/>
    </source>
</evidence>
<keyword evidence="3 7" id="KW-0812">Transmembrane</keyword>
<name>A0A8H4PVH6_9HYPO</name>
<feature type="transmembrane region" description="Helical" evidence="7">
    <location>
        <begin position="482"/>
        <end position="502"/>
    </location>
</feature>
<accession>A0A8H4PVH6</accession>
<evidence type="ECO:0000256" key="1">
    <source>
        <dbReference type="ARBA" id="ARBA00004141"/>
    </source>
</evidence>
<feature type="transmembrane region" description="Helical" evidence="7">
    <location>
        <begin position="202"/>
        <end position="220"/>
    </location>
</feature>
<feature type="transmembrane region" description="Helical" evidence="7">
    <location>
        <begin position="408"/>
        <end position="430"/>
    </location>
</feature>
<feature type="transmembrane region" description="Helical" evidence="7">
    <location>
        <begin position="362"/>
        <end position="384"/>
    </location>
</feature>
<evidence type="ECO:0000313" key="10">
    <source>
        <dbReference type="Proteomes" id="UP000557566"/>
    </source>
</evidence>
<evidence type="ECO:0000256" key="5">
    <source>
        <dbReference type="ARBA" id="ARBA00023136"/>
    </source>
</evidence>
<dbReference type="AlphaFoldDB" id="A0A8H4PVH6"/>
<comment type="similarity">
    <text evidence="2">Belongs to the amino acid/polyamine transporter 2 family.</text>
</comment>
<comment type="caution">
    <text evidence="9">The sequence shown here is derived from an EMBL/GenBank/DDBJ whole genome shotgun (WGS) entry which is preliminary data.</text>
</comment>
<feature type="transmembrane region" description="Helical" evidence="7">
    <location>
        <begin position="124"/>
        <end position="146"/>
    </location>
</feature>
<evidence type="ECO:0000256" key="2">
    <source>
        <dbReference type="ARBA" id="ARBA00008066"/>
    </source>
</evidence>
<dbReference type="EMBL" id="JAAVMX010000003">
    <property type="protein sequence ID" value="KAF4511255.1"/>
    <property type="molecule type" value="Genomic_DNA"/>
</dbReference>
<feature type="transmembrane region" description="Helical" evidence="7">
    <location>
        <begin position="152"/>
        <end position="174"/>
    </location>
</feature>
<gene>
    <name evidence="9" type="ORF">G6O67_003069</name>
</gene>
<dbReference type="GO" id="GO:0016020">
    <property type="term" value="C:membrane"/>
    <property type="evidence" value="ECO:0007669"/>
    <property type="project" value="UniProtKB-SubCell"/>
</dbReference>
<feature type="transmembrane region" description="Helical" evidence="7">
    <location>
        <begin position="332"/>
        <end position="350"/>
    </location>
</feature>
<dbReference type="PANTHER" id="PTHR22950:SF461">
    <property type="entry name" value="AMINO ACID TRANSPORTER TRANSMEMBRANE DOMAIN-CONTAINING PROTEIN"/>
    <property type="match status" value="1"/>
</dbReference>
<evidence type="ECO:0000259" key="8">
    <source>
        <dbReference type="Pfam" id="PF01490"/>
    </source>
</evidence>
<keyword evidence="4 7" id="KW-1133">Transmembrane helix</keyword>
<dbReference type="OrthoDB" id="40134at2759"/>
<feature type="compositionally biased region" description="Polar residues" evidence="6">
    <location>
        <begin position="20"/>
        <end position="29"/>
    </location>
</feature>